<dbReference type="AlphaFoldDB" id="A0A9P7DY18"/>
<accession>A0A9P7DY18</accession>
<gene>
    <name evidence="1" type="ORF">BJ212DRAFT_1485962</name>
</gene>
<dbReference type="EMBL" id="JABBWG010000047">
    <property type="protein sequence ID" value="KAG1806205.1"/>
    <property type="molecule type" value="Genomic_DNA"/>
</dbReference>
<organism evidence="1 2">
    <name type="scientific">Suillus subaureus</name>
    <dbReference type="NCBI Taxonomy" id="48587"/>
    <lineage>
        <taxon>Eukaryota</taxon>
        <taxon>Fungi</taxon>
        <taxon>Dikarya</taxon>
        <taxon>Basidiomycota</taxon>
        <taxon>Agaricomycotina</taxon>
        <taxon>Agaricomycetes</taxon>
        <taxon>Agaricomycetidae</taxon>
        <taxon>Boletales</taxon>
        <taxon>Suillineae</taxon>
        <taxon>Suillaceae</taxon>
        <taxon>Suillus</taxon>
    </lineage>
</organism>
<evidence type="ECO:0000313" key="2">
    <source>
        <dbReference type="Proteomes" id="UP000807769"/>
    </source>
</evidence>
<name>A0A9P7DY18_9AGAM</name>
<sequence length="189" mass="21601">MFPQGIWYPTLPLLYTPSVLLAKLSSRIHNSFQKPLSMGIEDVTSSIPLNAQWRLLFLVQTTTKIKVWGKTVGIPDLFLEFQDTNGDVKAFWVIKVTFTQTNKDIMTKIQGYMKKCKDLVSVTIIDACKLHPYQKPKDTLAVAAWAQERDVLTFMEWCNDDDIPAYGPVMSNVPYQWASPLTITIKIWV</sequence>
<keyword evidence="2" id="KW-1185">Reference proteome</keyword>
<dbReference type="Proteomes" id="UP000807769">
    <property type="component" value="Unassembled WGS sequence"/>
</dbReference>
<dbReference type="OrthoDB" id="2660742at2759"/>
<protein>
    <submittedName>
        <fullName evidence="1">Uncharacterized protein</fullName>
    </submittedName>
</protein>
<evidence type="ECO:0000313" key="1">
    <source>
        <dbReference type="EMBL" id="KAG1806205.1"/>
    </source>
</evidence>
<comment type="caution">
    <text evidence="1">The sequence shown here is derived from an EMBL/GenBank/DDBJ whole genome shotgun (WGS) entry which is preliminary data.</text>
</comment>
<dbReference type="RefSeq" id="XP_041187714.1">
    <property type="nucleotide sequence ID" value="XM_041341053.1"/>
</dbReference>
<dbReference type="GeneID" id="64635069"/>
<proteinExistence type="predicted"/>
<reference evidence="1" key="1">
    <citation type="journal article" date="2020" name="New Phytol.">
        <title>Comparative genomics reveals dynamic genome evolution in host specialist ectomycorrhizal fungi.</title>
        <authorList>
            <person name="Lofgren L.A."/>
            <person name="Nguyen N.H."/>
            <person name="Vilgalys R."/>
            <person name="Ruytinx J."/>
            <person name="Liao H.L."/>
            <person name="Branco S."/>
            <person name="Kuo A."/>
            <person name="LaButti K."/>
            <person name="Lipzen A."/>
            <person name="Andreopoulos W."/>
            <person name="Pangilinan J."/>
            <person name="Riley R."/>
            <person name="Hundley H."/>
            <person name="Na H."/>
            <person name="Barry K."/>
            <person name="Grigoriev I.V."/>
            <person name="Stajich J.E."/>
            <person name="Kennedy P.G."/>
        </authorList>
    </citation>
    <scope>NUCLEOTIDE SEQUENCE</scope>
    <source>
        <strain evidence="1">MN1</strain>
    </source>
</reference>